<dbReference type="OrthoDB" id="5570009at2759"/>
<dbReference type="PROSITE" id="PS01174">
    <property type="entry name" value="LIPASE_GDXG_SER"/>
    <property type="match status" value="1"/>
</dbReference>
<accession>A0A4Y7QES6</accession>
<feature type="active site" evidence="1">
    <location>
        <position position="295"/>
    </location>
</feature>
<dbReference type="GO" id="GO:0004771">
    <property type="term" value="F:sterol ester esterase activity"/>
    <property type="evidence" value="ECO:0007669"/>
    <property type="project" value="TreeGrafter"/>
</dbReference>
<proteinExistence type="predicted"/>
<dbReference type="Pfam" id="PF07859">
    <property type="entry name" value="Abhydrolase_3"/>
    <property type="match status" value="2"/>
</dbReference>
<dbReference type="STRING" id="50990.A0A4Y7QES6"/>
<dbReference type="Proteomes" id="UP000294933">
    <property type="component" value="Unassembled WGS sequence"/>
</dbReference>
<protein>
    <submittedName>
        <fullName evidence="4">Alpha/beta-hydrolase</fullName>
    </submittedName>
</protein>
<keyword evidence="5" id="KW-1185">Reference proteome</keyword>
<dbReference type="InterPro" id="IPR013094">
    <property type="entry name" value="AB_hydrolase_3"/>
</dbReference>
<dbReference type="PANTHER" id="PTHR23025:SF3">
    <property type="entry name" value="HORMONE-SENSITIVE LIPASE"/>
    <property type="match status" value="1"/>
</dbReference>
<evidence type="ECO:0000313" key="4">
    <source>
        <dbReference type="EMBL" id="TDL25905.1"/>
    </source>
</evidence>
<dbReference type="InterPro" id="IPR033140">
    <property type="entry name" value="Lipase_GDXG_put_SER_AS"/>
</dbReference>
<sequence>MFDYLSGRPSIAWRRKEVYSVIILCVWLISTGSQSGPRILGIRRMNRLLQRFSPWKLILGTVTAVYSLRHFDKLVGLHAPDPPAHLYSPAYMRATWLTLGLDAGFATAMSIRPTWLRDICSMVFSVYYFLHGDEADEKMRKFREVCTVELLRATWDKTSNPYIRAFTYFERPYIHIRRKIIIPRLPGSQYARPITAWLFFAGDESALRRTTDLVLDFPGGGFVAMGPLHHEERLRSWAVITEKPVLSVEYCKAPEYPYPYAIDEGFDAYCTIMETHGRLLGMSGEKLNIIMSGDSAGGNIAVNVMFKILESPTPIEHPAGLALTYPALNFAITSWSWPRDPNVVISEHENGENTIRTSPTCYPNLVSPQIGPLGGNATAAGPSKLRRKSSQWHSVVAIQTDGQVVAPPGVPYPRTNASLFEKQQEQVLLAKENPHVHAMNGTIPQSTQVTMSSRAGYLNDRIISPSMMWAMAIMYLGPRWQPGLEADYHISPILAPSKLLARFPPVLLQCGGKDPLVDDTMIFAGRIREAKMHSKNEETVRAAGMPDMDDGSANLGVDTQIFPDWSHGYLQMPSIMRDARAAINDIAEWMTETFQGNHCSELRENPGTRTAEGDRTSACNGKGDGRQKQVREEKGRGRMESEGEAEGEDMMMFTVRKRRSEG</sequence>
<feature type="domain" description="Alpha/beta hydrolase fold-3" evidence="3">
    <location>
        <begin position="441"/>
        <end position="535"/>
    </location>
</feature>
<gene>
    <name evidence="4" type="ORF">BD410DRAFT_742214</name>
</gene>
<feature type="compositionally biased region" description="Basic and acidic residues" evidence="2">
    <location>
        <begin position="603"/>
        <end position="615"/>
    </location>
</feature>
<feature type="region of interest" description="Disordered" evidence="2">
    <location>
        <begin position="603"/>
        <end position="662"/>
    </location>
</feature>
<dbReference type="GO" id="GO:0005829">
    <property type="term" value="C:cytosol"/>
    <property type="evidence" value="ECO:0007669"/>
    <property type="project" value="TreeGrafter"/>
</dbReference>
<evidence type="ECO:0000259" key="3">
    <source>
        <dbReference type="Pfam" id="PF07859"/>
    </source>
</evidence>
<dbReference type="Gene3D" id="3.40.50.1820">
    <property type="entry name" value="alpha/beta hydrolase"/>
    <property type="match status" value="2"/>
</dbReference>
<dbReference type="EMBL" id="ML170162">
    <property type="protein sequence ID" value="TDL25905.1"/>
    <property type="molecule type" value="Genomic_DNA"/>
</dbReference>
<feature type="compositionally biased region" description="Basic and acidic residues" evidence="2">
    <location>
        <begin position="623"/>
        <end position="641"/>
    </location>
</feature>
<evidence type="ECO:0000313" key="5">
    <source>
        <dbReference type="Proteomes" id="UP000294933"/>
    </source>
</evidence>
<organism evidence="4 5">
    <name type="scientific">Rickenella mellea</name>
    <dbReference type="NCBI Taxonomy" id="50990"/>
    <lineage>
        <taxon>Eukaryota</taxon>
        <taxon>Fungi</taxon>
        <taxon>Dikarya</taxon>
        <taxon>Basidiomycota</taxon>
        <taxon>Agaricomycotina</taxon>
        <taxon>Agaricomycetes</taxon>
        <taxon>Hymenochaetales</taxon>
        <taxon>Rickenellaceae</taxon>
        <taxon>Rickenella</taxon>
    </lineage>
</organism>
<reference evidence="4 5" key="1">
    <citation type="submission" date="2018-06" db="EMBL/GenBank/DDBJ databases">
        <title>A transcriptomic atlas of mushroom development highlights an independent origin of complex multicellularity.</title>
        <authorList>
            <consortium name="DOE Joint Genome Institute"/>
            <person name="Krizsan K."/>
            <person name="Almasi E."/>
            <person name="Merenyi Z."/>
            <person name="Sahu N."/>
            <person name="Viragh M."/>
            <person name="Koszo T."/>
            <person name="Mondo S."/>
            <person name="Kiss B."/>
            <person name="Balint B."/>
            <person name="Kues U."/>
            <person name="Barry K."/>
            <person name="Hegedus J.C."/>
            <person name="Henrissat B."/>
            <person name="Johnson J."/>
            <person name="Lipzen A."/>
            <person name="Ohm R."/>
            <person name="Nagy I."/>
            <person name="Pangilinan J."/>
            <person name="Yan J."/>
            <person name="Xiong Y."/>
            <person name="Grigoriev I.V."/>
            <person name="Hibbett D.S."/>
            <person name="Nagy L.G."/>
        </authorList>
    </citation>
    <scope>NUCLEOTIDE SEQUENCE [LARGE SCALE GENOMIC DNA]</scope>
    <source>
        <strain evidence="4 5">SZMC22713</strain>
    </source>
</reference>
<dbReference type="AlphaFoldDB" id="A0A4Y7QES6"/>
<evidence type="ECO:0000256" key="2">
    <source>
        <dbReference type="SAM" id="MobiDB-lite"/>
    </source>
</evidence>
<dbReference type="PANTHER" id="PTHR23025">
    <property type="entry name" value="TRIACYLGLYCEROL LIPASE"/>
    <property type="match status" value="1"/>
</dbReference>
<evidence type="ECO:0000256" key="1">
    <source>
        <dbReference type="PROSITE-ProRule" id="PRU10038"/>
    </source>
</evidence>
<feature type="domain" description="Alpha/beta hydrolase fold-3" evidence="3">
    <location>
        <begin position="215"/>
        <end position="337"/>
    </location>
</feature>
<dbReference type="VEuPathDB" id="FungiDB:BD410DRAFT_742214"/>
<dbReference type="SUPFAM" id="SSF53474">
    <property type="entry name" value="alpha/beta-Hydrolases"/>
    <property type="match status" value="1"/>
</dbReference>
<keyword evidence="4" id="KW-0378">Hydrolase</keyword>
<name>A0A4Y7QES6_9AGAM</name>
<dbReference type="GO" id="GO:0019433">
    <property type="term" value="P:triglyceride catabolic process"/>
    <property type="evidence" value="ECO:0007669"/>
    <property type="project" value="TreeGrafter"/>
</dbReference>
<dbReference type="GO" id="GO:0004806">
    <property type="term" value="F:triacylglycerol lipase activity"/>
    <property type="evidence" value="ECO:0007669"/>
    <property type="project" value="TreeGrafter"/>
</dbReference>
<dbReference type="InterPro" id="IPR029058">
    <property type="entry name" value="AB_hydrolase_fold"/>
</dbReference>